<evidence type="ECO:0000256" key="1">
    <source>
        <dbReference type="PROSITE-ProRule" id="PRU00339"/>
    </source>
</evidence>
<dbReference type="Pfam" id="PF13431">
    <property type="entry name" value="TPR_17"/>
    <property type="match status" value="1"/>
</dbReference>
<dbReference type="AlphaFoldDB" id="A0A8J9ZHY5"/>
<keyword evidence="1" id="KW-0802">TPR repeat</keyword>
<feature type="region of interest" description="Disordered" evidence="2">
    <location>
        <begin position="567"/>
        <end position="605"/>
    </location>
</feature>
<feature type="repeat" description="TPR" evidence="1">
    <location>
        <begin position="297"/>
        <end position="330"/>
    </location>
</feature>
<name>A0A8J9ZHY5_BRALA</name>
<gene>
    <name evidence="3" type="primary">TTC22</name>
    <name evidence="3" type="ORF">BLAG_LOCUS13173</name>
</gene>
<dbReference type="InterPro" id="IPR019734">
    <property type="entry name" value="TPR_rpt"/>
</dbReference>
<evidence type="ECO:0000256" key="2">
    <source>
        <dbReference type="SAM" id="MobiDB-lite"/>
    </source>
</evidence>
<dbReference type="EMBL" id="OV696687">
    <property type="protein sequence ID" value="CAH1253368.1"/>
    <property type="molecule type" value="Genomic_DNA"/>
</dbReference>
<proteinExistence type="predicted"/>
<feature type="repeat" description="TPR" evidence="1">
    <location>
        <begin position="433"/>
        <end position="466"/>
    </location>
</feature>
<dbReference type="OrthoDB" id="2357150at2759"/>
<dbReference type="Proteomes" id="UP000838412">
    <property type="component" value="Chromosome 2"/>
</dbReference>
<dbReference type="InterPro" id="IPR042342">
    <property type="entry name" value="TTC22"/>
</dbReference>
<dbReference type="InterPro" id="IPR011990">
    <property type="entry name" value="TPR-like_helical_dom_sf"/>
</dbReference>
<dbReference type="Gene3D" id="1.25.40.10">
    <property type="entry name" value="Tetratricopeptide repeat domain"/>
    <property type="match status" value="2"/>
</dbReference>
<dbReference type="SUPFAM" id="SSF48452">
    <property type="entry name" value="TPR-like"/>
    <property type="match status" value="1"/>
</dbReference>
<evidence type="ECO:0000313" key="3">
    <source>
        <dbReference type="EMBL" id="CAH1253368.1"/>
    </source>
</evidence>
<evidence type="ECO:0000313" key="4">
    <source>
        <dbReference type="Proteomes" id="UP000838412"/>
    </source>
</evidence>
<keyword evidence="4" id="KW-1185">Reference proteome</keyword>
<protein>
    <submittedName>
        <fullName evidence="3">TTC22 protein</fullName>
    </submittedName>
</protein>
<dbReference type="PANTHER" id="PTHR16253">
    <property type="entry name" value="TETRATRICOPEPTIDE REPEAT PROTEIN 22"/>
    <property type="match status" value="1"/>
</dbReference>
<organism evidence="3 4">
    <name type="scientific">Branchiostoma lanceolatum</name>
    <name type="common">Common lancelet</name>
    <name type="synonym">Amphioxus lanceolatum</name>
    <dbReference type="NCBI Taxonomy" id="7740"/>
    <lineage>
        <taxon>Eukaryota</taxon>
        <taxon>Metazoa</taxon>
        <taxon>Chordata</taxon>
        <taxon>Cephalochordata</taxon>
        <taxon>Leptocardii</taxon>
        <taxon>Amphioxiformes</taxon>
        <taxon>Branchiostomatidae</taxon>
        <taxon>Branchiostoma</taxon>
    </lineage>
</organism>
<dbReference type="PANTHER" id="PTHR16253:SF0">
    <property type="entry name" value="TETRATRICOPEPTIDE REPEAT PROTEIN 22"/>
    <property type="match status" value="1"/>
</dbReference>
<accession>A0A8J9ZHY5</accession>
<dbReference type="PROSITE" id="PS50005">
    <property type="entry name" value="TPR"/>
    <property type="match status" value="2"/>
</dbReference>
<sequence>MMSGGGLNLPSNIPTPGFFHLDLFLKDTKDVSQWYDELKTRLHRETGPMESAMTNLLSVFAFYKLRGIKGEARKLLENLTETDKENLNAIANKQFIYGQLMRVNDEMACRDRLQELLAEESDAARARNARCFAEQGYALAFEVRDGSKDMVSKIRNAISLFDRALSLVCNTDAVTVEECLVWKYYMSKCYWWLDQVRGHDEKDKATSTPDDRLKDLLEAQRLLIEVTQLDPCWEHGEFYIALSWALLGALEGKCRRNFESYETPDYIIKEIPHPRESSVGPEFGCYKKSLEINPNDHEAYRRFGESYLRNKLYENARHMLDKAIDMMPNSTSKWFEYHIRSMVNMEQYDQQAKQSRRERSVMPSKRLLRLAKEDAIASCEGATTPFNVCQLGKVCHRLAIHPESQEVEYWVEIGNALDNFAQALQLEDGYTDPKIHAARGRSLESAGEYGKAAESYKRAVERDDTGYVWSLLGVLKNLLLIYKSKFGPSEHYIAELAFWINEGYKKYKDITPVIRYCVFNFAGQMMQVCQYLIDHGNFQLSRICLECFQGHISIRYRTDAESLMSKISKTPENGASGEVATPSTKSGKPTARVNLPVAVEKPRHS</sequence>
<dbReference type="SMART" id="SM00028">
    <property type="entry name" value="TPR"/>
    <property type="match status" value="2"/>
</dbReference>
<reference evidence="3" key="1">
    <citation type="submission" date="2022-01" db="EMBL/GenBank/DDBJ databases">
        <authorList>
            <person name="Braso-Vives M."/>
        </authorList>
    </citation>
    <scope>NUCLEOTIDE SEQUENCE</scope>
</reference>